<dbReference type="RefSeq" id="XP_012192618.1">
    <property type="nucleotide sequence ID" value="XM_012337228.1"/>
</dbReference>
<accession>R9PCD2</accession>
<protein>
    <submittedName>
        <fullName evidence="1">Uncharacterized protein</fullName>
    </submittedName>
</protein>
<reference evidence="2" key="1">
    <citation type="journal article" date="2013" name="Genome Announc.">
        <title>Draft genome sequence of the basidiomycetous yeast-like fungus Pseudozyma hubeiensis SY62, which produces an abundant amount of the biosurfactant mannosylerythritol lipids.</title>
        <authorList>
            <person name="Konishi M."/>
            <person name="Hatada Y."/>
            <person name="Horiuchi J."/>
        </authorList>
    </citation>
    <scope>NUCLEOTIDE SEQUENCE [LARGE SCALE GENOMIC DNA]</scope>
    <source>
        <strain evidence="2">SY62</strain>
    </source>
</reference>
<name>R9PCD2_PSEHS</name>
<keyword evidence="2" id="KW-1185">Reference proteome</keyword>
<dbReference type="EMBL" id="DF238822">
    <property type="protein sequence ID" value="GAC99031.1"/>
    <property type="molecule type" value="Genomic_DNA"/>
</dbReference>
<proteinExistence type="predicted"/>
<evidence type="ECO:0000313" key="1">
    <source>
        <dbReference type="EMBL" id="GAC99031.1"/>
    </source>
</evidence>
<dbReference type="HOGENOM" id="CLU_2172159_0_0_1"/>
<sequence length="110" mass="12449">MTANGRADFRRPVFAHLDSLHCSRRCLAVIVFACIAFRRSTPCHEEAIYSRCNSRCEQERDISTFMRNLRVPRSDTGGCLLMSLVSCTDPTGDSEQTVHPPLRLTQRFGT</sequence>
<dbReference type="AlphaFoldDB" id="R9PCD2"/>
<organism evidence="1 2">
    <name type="scientific">Pseudozyma hubeiensis (strain SY62)</name>
    <name type="common">Yeast</name>
    <dbReference type="NCBI Taxonomy" id="1305764"/>
    <lineage>
        <taxon>Eukaryota</taxon>
        <taxon>Fungi</taxon>
        <taxon>Dikarya</taxon>
        <taxon>Basidiomycota</taxon>
        <taxon>Ustilaginomycotina</taxon>
        <taxon>Ustilaginomycetes</taxon>
        <taxon>Ustilaginales</taxon>
        <taxon>Ustilaginaceae</taxon>
        <taxon>Pseudozyma</taxon>
    </lineage>
</organism>
<gene>
    <name evidence="1" type="ORF">PHSY_006628</name>
</gene>
<dbReference type="GeneID" id="24111897"/>
<evidence type="ECO:0000313" key="2">
    <source>
        <dbReference type="Proteomes" id="UP000014071"/>
    </source>
</evidence>
<dbReference type="Proteomes" id="UP000014071">
    <property type="component" value="Unassembled WGS sequence"/>
</dbReference>